<organism evidence="1">
    <name type="scientific">Streptococcus iners</name>
    <dbReference type="NCBI Taxonomy" id="3028084"/>
    <lineage>
        <taxon>Bacteria</taxon>
        <taxon>Bacillati</taxon>
        <taxon>Bacillota</taxon>
        <taxon>Bacilli</taxon>
        <taxon>Lactobacillales</taxon>
        <taxon>Streptococcaceae</taxon>
        <taxon>Streptococcus</taxon>
    </lineage>
</organism>
<dbReference type="RefSeq" id="WP_248050621.1">
    <property type="nucleotide sequence ID" value="NZ_CP118735.1"/>
</dbReference>
<protein>
    <submittedName>
        <fullName evidence="1">Phage head-tail connector protein</fullName>
    </submittedName>
</protein>
<evidence type="ECO:0000313" key="1">
    <source>
        <dbReference type="EMBL" id="WNY51647.1"/>
    </source>
</evidence>
<dbReference type="KEGG" id="sins:PW252_03090"/>
<reference evidence="1" key="1">
    <citation type="submission" date="2023-02" db="EMBL/GenBank/DDBJ databases">
        <title>Streptococcus sp. Genome Sequencing and Assembly.</title>
        <authorList>
            <person name="Shore S.M."/>
            <person name="Nicholson T.L."/>
        </authorList>
    </citation>
    <scope>NUCLEOTIDE SEQUENCE</scope>
    <source>
        <strain evidence="1">29887</strain>
    </source>
</reference>
<dbReference type="AlphaFoldDB" id="A0AA97A3A8"/>
<name>A0AA97A3A8_9STRE</name>
<dbReference type="InterPro" id="IPR021146">
    <property type="entry name" value="Phage_gp6-like_head-tail"/>
</dbReference>
<dbReference type="EMBL" id="CP118735">
    <property type="protein sequence ID" value="WNY51647.1"/>
    <property type="molecule type" value="Genomic_DNA"/>
</dbReference>
<accession>A0AA97A3A8</accession>
<gene>
    <name evidence="1" type="ORF">PW252_03090</name>
</gene>
<sequence length="118" mass="13498">MDKTKLKAEIKVYKGIASTDTTQDELINLAIDESIERILAKINDYSETDILSIPESLTFVVRDVAIKRYNRLNSEGAKADSEEGRSFNWDSYLDEYDTTLRRVALGRRQTGRGVARFF</sequence>
<proteinExistence type="predicted"/>
<dbReference type="Pfam" id="PF05135">
    <property type="entry name" value="Phage_connect_1"/>
    <property type="match status" value="1"/>
</dbReference>